<proteinExistence type="predicted"/>
<dbReference type="AlphaFoldDB" id="A0AAD7LJ39"/>
<dbReference type="Proteomes" id="UP001163823">
    <property type="component" value="Chromosome 8"/>
</dbReference>
<sequence>MGKVSKAGCKSSHLHKSTPYPLASYPRKDLEDLHVKKNHSQKEDWEDARCSVCMEVPHNAVLLLCSSYNKGCRPYMCATSHRYSNCLEQYKKAYTRAGSIKSSQPTIDNSVVSLSVGDPVDNVEVPELLCPLCRRQVKGWTVVDPARKFMNAKKRTCMQDDCSFVGNYKELRKHVKAKHPLARPRAVDPSLEEKWKKLECEREHNDVISTIMSSTPGAVVLGDFVIEPGYGALYSDSDSDTGNGFFPLTVNLGRNGRLISHDISYNQAYDYESDSDFLDEDDFRVRRVAATGTIAPPWHRGFHRLGFGRSRRQRRHIRTNGSR</sequence>
<keyword evidence="3" id="KW-1185">Reference proteome</keyword>
<evidence type="ECO:0000256" key="1">
    <source>
        <dbReference type="SAM" id="MobiDB-lite"/>
    </source>
</evidence>
<evidence type="ECO:0000313" key="2">
    <source>
        <dbReference type="EMBL" id="KAJ7959091.1"/>
    </source>
</evidence>
<protein>
    <submittedName>
        <fullName evidence="2">Uncharacterized protein</fullName>
    </submittedName>
</protein>
<accession>A0AAD7LJ39</accession>
<dbReference type="Gene3D" id="3.30.40.10">
    <property type="entry name" value="Zinc/RING finger domain, C3HC4 (zinc finger)"/>
    <property type="match status" value="1"/>
</dbReference>
<organism evidence="2 3">
    <name type="scientific">Quillaja saponaria</name>
    <name type="common">Soap bark tree</name>
    <dbReference type="NCBI Taxonomy" id="32244"/>
    <lineage>
        <taxon>Eukaryota</taxon>
        <taxon>Viridiplantae</taxon>
        <taxon>Streptophyta</taxon>
        <taxon>Embryophyta</taxon>
        <taxon>Tracheophyta</taxon>
        <taxon>Spermatophyta</taxon>
        <taxon>Magnoliopsida</taxon>
        <taxon>eudicotyledons</taxon>
        <taxon>Gunneridae</taxon>
        <taxon>Pentapetalae</taxon>
        <taxon>rosids</taxon>
        <taxon>fabids</taxon>
        <taxon>Fabales</taxon>
        <taxon>Quillajaceae</taxon>
        <taxon>Quillaja</taxon>
    </lineage>
</organism>
<name>A0AAD7LJ39_QUISA</name>
<dbReference type="InterPro" id="IPR013083">
    <property type="entry name" value="Znf_RING/FYVE/PHD"/>
</dbReference>
<dbReference type="EMBL" id="JARAOO010000008">
    <property type="protein sequence ID" value="KAJ7959091.1"/>
    <property type="molecule type" value="Genomic_DNA"/>
</dbReference>
<dbReference type="KEGG" id="qsa:O6P43_019714"/>
<evidence type="ECO:0000313" key="3">
    <source>
        <dbReference type="Proteomes" id="UP001163823"/>
    </source>
</evidence>
<comment type="caution">
    <text evidence="2">The sequence shown here is derived from an EMBL/GenBank/DDBJ whole genome shotgun (WGS) entry which is preliminary data.</text>
</comment>
<dbReference type="Pfam" id="PF07800">
    <property type="entry name" value="DUF1644"/>
    <property type="match status" value="1"/>
</dbReference>
<gene>
    <name evidence="2" type="ORF">O6P43_019714</name>
</gene>
<feature type="region of interest" description="Disordered" evidence="1">
    <location>
        <begin position="1"/>
        <end position="25"/>
    </location>
</feature>
<dbReference type="PANTHER" id="PTHR31197:SF21">
    <property type="entry name" value="C2H2-TYPE DOMAIN-CONTAINING PROTEIN"/>
    <property type="match status" value="1"/>
</dbReference>
<reference evidence="2" key="1">
    <citation type="journal article" date="2023" name="Science">
        <title>Elucidation of the pathway for biosynthesis of saponin adjuvants from the soapbark tree.</title>
        <authorList>
            <person name="Reed J."/>
            <person name="Orme A."/>
            <person name="El-Demerdash A."/>
            <person name="Owen C."/>
            <person name="Martin L.B.B."/>
            <person name="Misra R.C."/>
            <person name="Kikuchi S."/>
            <person name="Rejzek M."/>
            <person name="Martin A.C."/>
            <person name="Harkess A."/>
            <person name="Leebens-Mack J."/>
            <person name="Louveau T."/>
            <person name="Stephenson M.J."/>
            <person name="Osbourn A."/>
        </authorList>
    </citation>
    <scope>NUCLEOTIDE SEQUENCE</scope>
    <source>
        <strain evidence="2">S10</strain>
    </source>
</reference>
<dbReference type="PANTHER" id="PTHR31197">
    <property type="entry name" value="OS01G0612600 PROTEIN"/>
    <property type="match status" value="1"/>
</dbReference>
<dbReference type="InterPro" id="IPR012866">
    <property type="entry name" value="DUF1644"/>
</dbReference>